<accession>A0A9N8H9C8</accession>
<evidence type="ECO:0000313" key="3">
    <source>
        <dbReference type="Proteomes" id="UP001153069"/>
    </source>
</evidence>
<dbReference type="Proteomes" id="UP001153069">
    <property type="component" value="Unassembled WGS sequence"/>
</dbReference>
<evidence type="ECO:0000313" key="2">
    <source>
        <dbReference type="EMBL" id="CAB9505991.1"/>
    </source>
</evidence>
<comment type="caution">
    <text evidence="2">The sequence shown here is derived from an EMBL/GenBank/DDBJ whole genome shotgun (WGS) entry which is preliminary data.</text>
</comment>
<sequence length="297" mass="32371">MAKEDVSVEWFPWKDNAHVAGLDVKDVFIPRSCVETGQADVGLIQIEFLGVNVEESMESHPILVSDHHQVGQTVVGVGSTAFHIRGDHIFSENERRMVNSPSRPGMSGCPLFDSTGAVFGVVHGSTKHRASTLRNATDSGGQPSSFLYCDYPLKVKHTLLKVGQRWCVALEKAEALPEEFSDGLMAESLDSSDILNDNHRTFVKDFGATLELDKKEIQKLSMNGMMIDLANKSLPNEESERLELPGDGEHIVVLTPVRMQETTGIPTYPLSQGHSNGIPAVTPSPEKLGVGASEQPQ</sequence>
<name>A0A9N8H9C8_9STRA</name>
<evidence type="ECO:0000256" key="1">
    <source>
        <dbReference type="SAM" id="MobiDB-lite"/>
    </source>
</evidence>
<keyword evidence="3" id="KW-1185">Reference proteome</keyword>
<reference evidence="2" key="1">
    <citation type="submission" date="2020-06" db="EMBL/GenBank/DDBJ databases">
        <authorList>
            <consortium name="Plant Systems Biology data submission"/>
        </authorList>
    </citation>
    <scope>NUCLEOTIDE SEQUENCE</scope>
    <source>
        <strain evidence="2">D6</strain>
    </source>
</reference>
<dbReference type="InterPro" id="IPR009003">
    <property type="entry name" value="Peptidase_S1_PA"/>
</dbReference>
<dbReference type="AlphaFoldDB" id="A0A9N8H9C8"/>
<feature type="compositionally biased region" description="Polar residues" evidence="1">
    <location>
        <begin position="264"/>
        <end position="275"/>
    </location>
</feature>
<proteinExistence type="predicted"/>
<gene>
    <name evidence="2" type="ORF">SEMRO_250_G098980.1</name>
</gene>
<feature type="region of interest" description="Disordered" evidence="1">
    <location>
        <begin position="264"/>
        <end position="297"/>
    </location>
</feature>
<dbReference type="SUPFAM" id="SSF50494">
    <property type="entry name" value="Trypsin-like serine proteases"/>
    <property type="match status" value="1"/>
</dbReference>
<organism evidence="2 3">
    <name type="scientific">Seminavis robusta</name>
    <dbReference type="NCBI Taxonomy" id="568900"/>
    <lineage>
        <taxon>Eukaryota</taxon>
        <taxon>Sar</taxon>
        <taxon>Stramenopiles</taxon>
        <taxon>Ochrophyta</taxon>
        <taxon>Bacillariophyta</taxon>
        <taxon>Bacillariophyceae</taxon>
        <taxon>Bacillariophycidae</taxon>
        <taxon>Naviculales</taxon>
        <taxon>Naviculaceae</taxon>
        <taxon>Seminavis</taxon>
    </lineage>
</organism>
<dbReference type="EMBL" id="CAICTM010000249">
    <property type="protein sequence ID" value="CAB9505991.1"/>
    <property type="molecule type" value="Genomic_DNA"/>
</dbReference>
<protein>
    <submittedName>
        <fullName evidence="2">Uncharacterized protein</fullName>
    </submittedName>
</protein>